<evidence type="ECO:0000313" key="2">
    <source>
        <dbReference type="EMBL" id="SHJ02229.1"/>
    </source>
</evidence>
<accession>A0A1M6FXA1</accession>
<protein>
    <recommendedName>
        <fullName evidence="1">POTRA domain-containing protein</fullName>
    </recommendedName>
</protein>
<dbReference type="EMBL" id="FQZI01000004">
    <property type="protein sequence ID" value="SHJ02229.1"/>
    <property type="molecule type" value="Genomic_DNA"/>
</dbReference>
<dbReference type="Pfam" id="PF07244">
    <property type="entry name" value="POTRA"/>
    <property type="match status" value="1"/>
</dbReference>
<sequence length="556" mass="64655">MRINYLLFFFIFYFQTSFGQNFYYQISSNNAEEIKKIDSIGYQKKHTSVKSILDEEQKLVIKYSQIGYFEASFENIKKVNDSTFSSIVSLNQLTQKSHIYISNELQNANPKIFEANKDTIKINSSEVETYMNSVLYKFEKAGFPLVKIRLKNHEQKNNILYSELEVKNEKRRTLDNIVINGYEKFPKSHLKNILRFYKNKTFNQENLEKLNNDFNKFKFVKQTKYPEILFTKDSTKVYVYLEKNKANSFDGFIGFTNDDERQKLVINGYLDLKFQNLLNGGEKINIYWKSDGKNQKTFNASTELPYLFKSPLGIKAQLYIFKQDSIFQNTQTNLDLGYYFNYNTRAYIGYQEAESSNIQNTVSTNLSDFSNVFYTASLDYIDNDINSILFPDKTLLNIKFGTGKRETSKFNDNQYFAKIDVSHNFYLNQKNSVNLKSQNAYLKSSNYLINELFRFGGINSIRGFNENSLQGNLFGSLLLEYRYLTTQNLYIHTITDYAYLQDKATNQNNSLLGLGLGLGLLTKNGLFKIVYANGSTGSQNIELKNSIVQISFKSQF</sequence>
<dbReference type="AlphaFoldDB" id="A0A1M6FXA1"/>
<dbReference type="Gene3D" id="2.40.160.50">
    <property type="entry name" value="membrane protein fhac: a member of the omp85/tpsb transporter family"/>
    <property type="match status" value="1"/>
</dbReference>
<dbReference type="GO" id="GO:0019867">
    <property type="term" value="C:outer membrane"/>
    <property type="evidence" value="ECO:0007669"/>
    <property type="project" value="InterPro"/>
</dbReference>
<dbReference type="InterPro" id="IPR010827">
    <property type="entry name" value="BamA/TamA_POTRA"/>
</dbReference>
<dbReference type="Proteomes" id="UP000184488">
    <property type="component" value="Unassembled WGS sequence"/>
</dbReference>
<name>A0A1M6FXA1_9FLAO</name>
<reference evidence="3" key="1">
    <citation type="submission" date="2016-11" db="EMBL/GenBank/DDBJ databases">
        <authorList>
            <person name="Varghese N."/>
            <person name="Submissions S."/>
        </authorList>
    </citation>
    <scope>NUCLEOTIDE SEQUENCE [LARGE SCALE GENOMIC DNA]</scope>
    <source>
        <strain evidence="3">DSM 18829</strain>
    </source>
</reference>
<organism evidence="2 3">
    <name type="scientific">Flavobacterium terrae</name>
    <dbReference type="NCBI Taxonomy" id="415425"/>
    <lineage>
        <taxon>Bacteria</taxon>
        <taxon>Pseudomonadati</taxon>
        <taxon>Bacteroidota</taxon>
        <taxon>Flavobacteriia</taxon>
        <taxon>Flavobacteriales</taxon>
        <taxon>Flavobacteriaceae</taxon>
        <taxon>Flavobacterium</taxon>
    </lineage>
</organism>
<dbReference type="RefSeq" id="WP_234972582.1">
    <property type="nucleotide sequence ID" value="NZ_FQZI01000004.1"/>
</dbReference>
<feature type="domain" description="POTRA" evidence="1">
    <location>
        <begin position="175"/>
        <end position="213"/>
    </location>
</feature>
<keyword evidence="3" id="KW-1185">Reference proteome</keyword>
<proteinExistence type="predicted"/>
<gene>
    <name evidence="2" type="ORF">SAMN05444363_2391</name>
</gene>
<dbReference type="STRING" id="415425.SAMN05444363_2391"/>
<evidence type="ECO:0000313" key="3">
    <source>
        <dbReference type="Proteomes" id="UP000184488"/>
    </source>
</evidence>
<evidence type="ECO:0000259" key="1">
    <source>
        <dbReference type="Pfam" id="PF07244"/>
    </source>
</evidence>